<feature type="domain" description="Tripartite ATP-independent periplasmic transporters DctQ component" evidence="9">
    <location>
        <begin position="105"/>
        <end position="165"/>
    </location>
</feature>
<dbReference type="InterPro" id="IPR007387">
    <property type="entry name" value="TRAP_DctQ"/>
</dbReference>
<proteinExistence type="predicted"/>
<dbReference type="PANTHER" id="PTHR35011:SF4">
    <property type="entry name" value="SLL1102 PROTEIN"/>
    <property type="match status" value="1"/>
</dbReference>
<gene>
    <name evidence="10" type="ORF">LCGC14_2868950</name>
</gene>
<evidence type="ECO:0000256" key="8">
    <source>
        <dbReference type="SAM" id="Phobius"/>
    </source>
</evidence>
<evidence type="ECO:0000256" key="4">
    <source>
        <dbReference type="ARBA" id="ARBA00022519"/>
    </source>
</evidence>
<comment type="subcellular location">
    <subcellularLocation>
        <location evidence="1">Cell inner membrane</location>
        <topology evidence="1">Multi-pass membrane protein</topology>
    </subcellularLocation>
</comment>
<comment type="caution">
    <text evidence="10">The sequence shown here is derived from an EMBL/GenBank/DDBJ whole genome shotgun (WGS) entry which is preliminary data.</text>
</comment>
<name>A0A0F8Y3S0_9ZZZZ</name>
<dbReference type="GO" id="GO:0005886">
    <property type="term" value="C:plasma membrane"/>
    <property type="evidence" value="ECO:0007669"/>
    <property type="project" value="UniProtKB-SubCell"/>
</dbReference>
<keyword evidence="3" id="KW-1003">Cell membrane</keyword>
<dbReference type="PANTHER" id="PTHR35011">
    <property type="entry name" value="2,3-DIKETO-L-GULONATE TRAP TRANSPORTER SMALL PERMEASE PROTEIN YIAM"/>
    <property type="match status" value="1"/>
</dbReference>
<evidence type="ECO:0000256" key="1">
    <source>
        <dbReference type="ARBA" id="ARBA00004429"/>
    </source>
</evidence>
<evidence type="ECO:0000256" key="2">
    <source>
        <dbReference type="ARBA" id="ARBA00022448"/>
    </source>
</evidence>
<reference evidence="10" key="1">
    <citation type="journal article" date="2015" name="Nature">
        <title>Complex archaea that bridge the gap between prokaryotes and eukaryotes.</title>
        <authorList>
            <person name="Spang A."/>
            <person name="Saw J.H."/>
            <person name="Jorgensen S.L."/>
            <person name="Zaremba-Niedzwiedzka K."/>
            <person name="Martijn J."/>
            <person name="Lind A.E."/>
            <person name="van Eijk R."/>
            <person name="Schleper C."/>
            <person name="Guy L."/>
            <person name="Ettema T.J."/>
        </authorList>
    </citation>
    <scope>NUCLEOTIDE SEQUENCE</scope>
</reference>
<evidence type="ECO:0000256" key="7">
    <source>
        <dbReference type="ARBA" id="ARBA00023136"/>
    </source>
</evidence>
<protein>
    <recommendedName>
        <fullName evidence="9">Tripartite ATP-independent periplasmic transporters DctQ component domain-containing protein</fullName>
    </recommendedName>
</protein>
<dbReference type="EMBL" id="LAZR01055644">
    <property type="protein sequence ID" value="KKK75913.1"/>
    <property type="molecule type" value="Genomic_DNA"/>
</dbReference>
<keyword evidence="6 8" id="KW-1133">Transmembrane helix</keyword>
<dbReference type="Pfam" id="PF04290">
    <property type="entry name" value="DctQ"/>
    <property type="match status" value="1"/>
</dbReference>
<feature type="non-terminal residue" evidence="10">
    <location>
        <position position="165"/>
    </location>
</feature>
<feature type="transmembrane region" description="Helical" evidence="8">
    <location>
        <begin position="93"/>
        <end position="114"/>
    </location>
</feature>
<dbReference type="AlphaFoldDB" id="A0A0F8Y3S0"/>
<organism evidence="10">
    <name type="scientific">marine sediment metagenome</name>
    <dbReference type="NCBI Taxonomy" id="412755"/>
    <lineage>
        <taxon>unclassified sequences</taxon>
        <taxon>metagenomes</taxon>
        <taxon>ecological metagenomes</taxon>
    </lineage>
</organism>
<feature type="transmembrane region" description="Helical" evidence="8">
    <location>
        <begin position="55"/>
        <end position="72"/>
    </location>
</feature>
<keyword evidence="7 8" id="KW-0472">Membrane</keyword>
<keyword evidence="4" id="KW-0997">Cell inner membrane</keyword>
<keyword evidence="2" id="KW-0813">Transport</keyword>
<evidence type="ECO:0000256" key="3">
    <source>
        <dbReference type="ARBA" id="ARBA00022475"/>
    </source>
</evidence>
<feature type="transmembrane region" description="Helical" evidence="8">
    <location>
        <begin position="129"/>
        <end position="146"/>
    </location>
</feature>
<evidence type="ECO:0000259" key="9">
    <source>
        <dbReference type="Pfam" id="PF04290"/>
    </source>
</evidence>
<feature type="transmembrane region" description="Helical" evidence="8">
    <location>
        <begin position="15"/>
        <end position="35"/>
    </location>
</feature>
<dbReference type="InterPro" id="IPR055348">
    <property type="entry name" value="DctQ"/>
</dbReference>
<keyword evidence="5 8" id="KW-0812">Transmembrane</keyword>
<sequence>MTPTSTATGSMRENLWPAAFALCLAYVVWFFPRYIIALGYGNDNLLSQNPAAGPLDYLMLAAMIVTLVMGVRTANTTPGEGRVESPFDRVSLFLGRCTMLLIVLLVAVMFYEVVMRYVFEAPTLWANEMSLWIAGFIFLLSGIYAMQQRSHIRIFLLYDMFPRTV</sequence>
<evidence type="ECO:0000256" key="5">
    <source>
        <dbReference type="ARBA" id="ARBA00022692"/>
    </source>
</evidence>
<evidence type="ECO:0000256" key="6">
    <source>
        <dbReference type="ARBA" id="ARBA00022989"/>
    </source>
</evidence>
<accession>A0A0F8Y3S0</accession>
<evidence type="ECO:0000313" key="10">
    <source>
        <dbReference type="EMBL" id="KKK75913.1"/>
    </source>
</evidence>